<evidence type="ECO:0000313" key="2">
    <source>
        <dbReference type="Proteomes" id="UP000032266"/>
    </source>
</evidence>
<reference evidence="1 2" key="1">
    <citation type="submission" date="2014-01" db="EMBL/GenBank/DDBJ databases">
        <title>Full genme sequencing of cellulolytic bacterium Gynuella sunshinyii YC6258T gen. nov., sp. nov.</title>
        <authorList>
            <person name="Khan H."/>
            <person name="Chung E.J."/>
            <person name="Chung Y.R."/>
        </authorList>
    </citation>
    <scope>NUCLEOTIDE SEQUENCE [LARGE SCALE GENOMIC DNA]</scope>
    <source>
        <strain evidence="1 2">YC6258</strain>
    </source>
</reference>
<dbReference type="Proteomes" id="UP000032266">
    <property type="component" value="Chromosome"/>
</dbReference>
<organism evidence="1 2">
    <name type="scientific">Gynuella sunshinyii YC6258</name>
    <dbReference type="NCBI Taxonomy" id="1445510"/>
    <lineage>
        <taxon>Bacteria</taxon>
        <taxon>Pseudomonadati</taxon>
        <taxon>Pseudomonadota</taxon>
        <taxon>Gammaproteobacteria</taxon>
        <taxon>Oceanospirillales</taxon>
        <taxon>Saccharospirillaceae</taxon>
        <taxon>Gynuella</taxon>
    </lineage>
</organism>
<dbReference type="KEGG" id="gsn:YC6258_04636"/>
<gene>
    <name evidence="1" type="ORF">YC6258_04636</name>
</gene>
<proteinExistence type="predicted"/>
<protein>
    <submittedName>
        <fullName evidence="1">Uncharacterized protein</fullName>
    </submittedName>
</protein>
<dbReference type="AlphaFoldDB" id="A0A0C5VTP0"/>
<accession>A0A0C5VTP0</accession>
<dbReference type="EMBL" id="CP007142">
    <property type="protein sequence ID" value="AJQ96668.1"/>
    <property type="molecule type" value="Genomic_DNA"/>
</dbReference>
<dbReference type="HOGENOM" id="CLU_3234258_0_0_6"/>
<evidence type="ECO:0000313" key="1">
    <source>
        <dbReference type="EMBL" id="AJQ96668.1"/>
    </source>
</evidence>
<sequence length="43" mass="4840">MGVHLLPMALTTQTLEPEHGEHYLFLSSHKTQGNINLHIMTVV</sequence>
<keyword evidence="2" id="KW-1185">Reference proteome</keyword>
<name>A0A0C5VTP0_9GAMM</name>